<evidence type="ECO:0000256" key="5">
    <source>
        <dbReference type="ARBA" id="ARBA00023157"/>
    </source>
</evidence>
<dbReference type="EMBL" id="QGKV02001507">
    <property type="protein sequence ID" value="KAF3529071.1"/>
    <property type="molecule type" value="Genomic_DNA"/>
</dbReference>
<organism evidence="7">
    <name type="scientific">Brassica cretica</name>
    <name type="common">Mustard</name>
    <dbReference type="NCBI Taxonomy" id="69181"/>
    <lineage>
        <taxon>Eukaryota</taxon>
        <taxon>Viridiplantae</taxon>
        <taxon>Streptophyta</taxon>
        <taxon>Embryophyta</taxon>
        <taxon>Tracheophyta</taxon>
        <taxon>Spermatophyta</taxon>
        <taxon>Magnoliopsida</taxon>
        <taxon>eudicotyledons</taxon>
        <taxon>Gunneridae</taxon>
        <taxon>Pentapetalae</taxon>
        <taxon>rosids</taxon>
        <taxon>malvids</taxon>
        <taxon>Brassicales</taxon>
        <taxon>Brassicaceae</taxon>
        <taxon>Brassiceae</taxon>
        <taxon>Brassica</taxon>
    </lineage>
</organism>
<dbReference type="Pfam" id="PF07333">
    <property type="entry name" value="SLR1-BP"/>
    <property type="match status" value="1"/>
</dbReference>
<reference evidence="8 9" key="3">
    <citation type="journal article" date="2020" name="BMC Genomics">
        <title>Intraspecific diversification of the crop wild relative Brassica cretica Lam. using demographic model selection.</title>
        <authorList>
            <person name="Kioukis A."/>
            <person name="Michalopoulou V.A."/>
            <person name="Briers L."/>
            <person name="Pirintsos S."/>
            <person name="Studholme D.J."/>
            <person name="Pavlidis P."/>
            <person name="Sarris P.F."/>
        </authorList>
    </citation>
    <scope>NUCLEOTIDE SEQUENCE [LARGE SCALE GENOMIC DNA]</scope>
    <source>
        <strain evidence="9">cv. PFS-1207/04</strain>
        <strain evidence="8">PFS-1207/04</strain>
    </source>
</reference>
<evidence type="ECO:0000256" key="4">
    <source>
        <dbReference type="ARBA" id="ARBA00022821"/>
    </source>
</evidence>
<proteinExistence type="inferred from homology"/>
<keyword evidence="9" id="KW-1185">Reference proteome</keyword>
<gene>
    <name evidence="8" type="ORF">DY000_02037101</name>
    <name evidence="7" type="ORF">F2Q70_00034379</name>
</gene>
<dbReference type="GO" id="GO:0050832">
    <property type="term" value="P:defense response to fungus"/>
    <property type="evidence" value="ECO:0007669"/>
    <property type="project" value="UniProtKB-KW"/>
</dbReference>
<evidence type="ECO:0000313" key="8">
    <source>
        <dbReference type="EMBL" id="KAF3529071.1"/>
    </source>
</evidence>
<feature type="chain" id="PRO_5044693380" description="Secreted protein" evidence="6">
    <location>
        <begin position="16"/>
        <end position="78"/>
    </location>
</feature>
<comment type="caution">
    <text evidence="7">The sequence shown here is derived from an EMBL/GenBank/DDBJ whole genome shotgun (WGS) entry which is preliminary data.</text>
</comment>
<feature type="signal peptide" evidence="6">
    <location>
        <begin position="1"/>
        <end position="15"/>
    </location>
</feature>
<dbReference type="EMBL" id="QGKY02000246">
    <property type="protein sequence ID" value="KAF2586534.1"/>
    <property type="molecule type" value="Genomic_DNA"/>
</dbReference>
<comment type="similarity">
    <text evidence="1">Belongs to the DEFL family.</text>
</comment>
<protein>
    <recommendedName>
        <fullName evidence="10">Secreted protein</fullName>
    </recommendedName>
</protein>
<sequence length="78" mass="8601">MFVLAAFLALPSSNGTDIRTCNVTLKLNKPCSFQECQAPCIQNYKGTGICIGEKQQYLQLRLQLLSLYISMAEDLGPS</sequence>
<keyword evidence="2" id="KW-0929">Antimicrobial</keyword>
<evidence type="ECO:0008006" key="10">
    <source>
        <dbReference type="Google" id="ProtNLM"/>
    </source>
</evidence>
<keyword evidence="6" id="KW-0732">Signal</keyword>
<evidence type="ECO:0000313" key="9">
    <source>
        <dbReference type="Proteomes" id="UP000266723"/>
    </source>
</evidence>
<reference evidence="8" key="2">
    <citation type="submission" date="2019-12" db="EMBL/GenBank/DDBJ databases">
        <authorList>
            <person name="Studholme D.J."/>
            <person name="Sarris P."/>
        </authorList>
    </citation>
    <scope>NUCLEOTIDE SEQUENCE</scope>
    <source>
        <strain evidence="8">PFS-1207/04</strain>
        <tissue evidence="8">Leaf</tissue>
    </source>
</reference>
<evidence type="ECO:0000256" key="1">
    <source>
        <dbReference type="ARBA" id="ARBA00006722"/>
    </source>
</evidence>
<evidence type="ECO:0000256" key="3">
    <source>
        <dbReference type="ARBA" id="ARBA00022577"/>
    </source>
</evidence>
<keyword evidence="3" id="KW-0295">Fungicide</keyword>
<reference evidence="7" key="1">
    <citation type="submission" date="2019-12" db="EMBL/GenBank/DDBJ databases">
        <title>Genome sequencing and annotation of Brassica cretica.</title>
        <authorList>
            <person name="Studholme D.J."/>
            <person name="Sarris P.F."/>
        </authorList>
    </citation>
    <scope>NUCLEOTIDE SEQUENCE</scope>
    <source>
        <strain evidence="7">PFS-102/07</strain>
        <tissue evidence="7">Leaf</tissue>
    </source>
</reference>
<dbReference type="InterPro" id="IPR010851">
    <property type="entry name" value="DEFL"/>
</dbReference>
<evidence type="ECO:0000256" key="2">
    <source>
        <dbReference type="ARBA" id="ARBA00022529"/>
    </source>
</evidence>
<keyword evidence="5" id="KW-1015">Disulfide bond</keyword>
<dbReference type="AlphaFoldDB" id="A0A8S9GAP2"/>
<keyword evidence="4" id="KW-0611">Plant defense</keyword>
<evidence type="ECO:0000313" key="7">
    <source>
        <dbReference type="EMBL" id="KAF2586534.1"/>
    </source>
</evidence>
<accession>A0A8S9GAP2</accession>
<dbReference type="OrthoDB" id="10488691at2759"/>
<name>A0A8S9GAP2_BRACR</name>
<dbReference type="GO" id="GO:0031640">
    <property type="term" value="P:killing of cells of another organism"/>
    <property type="evidence" value="ECO:0007669"/>
    <property type="project" value="UniProtKB-KW"/>
</dbReference>
<dbReference type="Proteomes" id="UP000266723">
    <property type="component" value="Unassembled WGS sequence"/>
</dbReference>
<evidence type="ECO:0000256" key="6">
    <source>
        <dbReference type="SAM" id="SignalP"/>
    </source>
</evidence>